<evidence type="ECO:0000256" key="1">
    <source>
        <dbReference type="SAM" id="MobiDB-lite"/>
    </source>
</evidence>
<accession>A0A540NPM8</accession>
<evidence type="ECO:0000313" key="3">
    <source>
        <dbReference type="Proteomes" id="UP000315295"/>
    </source>
</evidence>
<evidence type="ECO:0000313" key="2">
    <source>
        <dbReference type="EMBL" id="TQE12994.1"/>
    </source>
</evidence>
<proteinExistence type="predicted"/>
<gene>
    <name evidence="2" type="ORF">C1H46_001369</name>
</gene>
<dbReference type="Proteomes" id="UP000315295">
    <property type="component" value="Unassembled WGS sequence"/>
</dbReference>
<feature type="region of interest" description="Disordered" evidence="1">
    <location>
        <begin position="1"/>
        <end position="26"/>
    </location>
</feature>
<protein>
    <submittedName>
        <fullName evidence="2">Uncharacterized protein</fullName>
    </submittedName>
</protein>
<dbReference type="AlphaFoldDB" id="A0A540NPM8"/>
<dbReference type="EMBL" id="VIEB01000014">
    <property type="protein sequence ID" value="TQE12994.1"/>
    <property type="molecule type" value="Genomic_DNA"/>
</dbReference>
<sequence length="60" mass="6493">MQLPLLPRRRQIPVQDGDVDGPTGRGGSALPMVVCCTHMMSLTPPAPPSPTSLISLWLLW</sequence>
<organism evidence="2 3">
    <name type="scientific">Malus baccata</name>
    <name type="common">Siberian crab apple</name>
    <name type="synonym">Pyrus baccata</name>
    <dbReference type="NCBI Taxonomy" id="106549"/>
    <lineage>
        <taxon>Eukaryota</taxon>
        <taxon>Viridiplantae</taxon>
        <taxon>Streptophyta</taxon>
        <taxon>Embryophyta</taxon>
        <taxon>Tracheophyta</taxon>
        <taxon>Spermatophyta</taxon>
        <taxon>Magnoliopsida</taxon>
        <taxon>eudicotyledons</taxon>
        <taxon>Gunneridae</taxon>
        <taxon>Pentapetalae</taxon>
        <taxon>rosids</taxon>
        <taxon>fabids</taxon>
        <taxon>Rosales</taxon>
        <taxon>Rosaceae</taxon>
        <taxon>Amygdaloideae</taxon>
        <taxon>Maleae</taxon>
        <taxon>Malus</taxon>
    </lineage>
</organism>
<keyword evidence="3" id="KW-1185">Reference proteome</keyword>
<comment type="caution">
    <text evidence="2">The sequence shown here is derived from an EMBL/GenBank/DDBJ whole genome shotgun (WGS) entry which is preliminary data.</text>
</comment>
<reference evidence="2 3" key="1">
    <citation type="journal article" date="2019" name="G3 (Bethesda)">
        <title>Sequencing of a Wild Apple (Malus baccata) Genome Unravels the Differences Between Cultivated and Wild Apple Species Regarding Disease Resistance and Cold Tolerance.</title>
        <authorList>
            <person name="Chen X."/>
        </authorList>
    </citation>
    <scope>NUCLEOTIDE SEQUENCE [LARGE SCALE GENOMIC DNA]</scope>
    <source>
        <strain evidence="3">cv. Shandingzi</strain>
        <tissue evidence="2">Leaves</tissue>
    </source>
</reference>
<name>A0A540NPM8_MALBA</name>